<dbReference type="EMBL" id="LGUV01000390">
    <property type="protein sequence ID" value="KOG44318.1"/>
    <property type="molecule type" value="Genomic_DNA"/>
</dbReference>
<dbReference type="SUPFAM" id="SSF52058">
    <property type="entry name" value="L domain-like"/>
    <property type="match status" value="1"/>
</dbReference>
<organism evidence="1 2">
    <name type="scientific">Streptomyces virginiae</name>
    <name type="common">Streptomyces cinnamonensis</name>
    <dbReference type="NCBI Taxonomy" id="1961"/>
    <lineage>
        <taxon>Bacteria</taxon>
        <taxon>Bacillati</taxon>
        <taxon>Actinomycetota</taxon>
        <taxon>Actinomycetes</taxon>
        <taxon>Kitasatosporales</taxon>
        <taxon>Streptomycetaceae</taxon>
        <taxon>Streptomyces</taxon>
    </lineage>
</organism>
<dbReference type="Gene3D" id="3.80.10.10">
    <property type="entry name" value="Ribonuclease Inhibitor"/>
    <property type="match status" value="1"/>
</dbReference>
<sequence>MLEYLVLDNTDVVDLQPLRELRCLTFLSAAGTDVLDIADVPESLEQLSLSQTKVSDIARVRSLTSLRRINLDYAPVRDLRPLSDVPTLKYVSLLQAQAGIPEDLELRGVEVNYRSWPAW</sequence>
<evidence type="ECO:0000313" key="1">
    <source>
        <dbReference type="EMBL" id="KOG44318.1"/>
    </source>
</evidence>
<dbReference type="Proteomes" id="UP000037084">
    <property type="component" value="Unassembled WGS sequence"/>
</dbReference>
<name>A0A0L8M1P6_STRVG</name>
<evidence type="ECO:0008006" key="3">
    <source>
        <dbReference type="Google" id="ProtNLM"/>
    </source>
</evidence>
<dbReference type="PATRIC" id="fig|1961.12.peg.8016"/>
<comment type="caution">
    <text evidence="1">The sequence shown here is derived from an EMBL/GenBank/DDBJ whole genome shotgun (WGS) entry which is preliminary data.</text>
</comment>
<dbReference type="InterPro" id="IPR032675">
    <property type="entry name" value="LRR_dom_sf"/>
</dbReference>
<evidence type="ECO:0000313" key="2">
    <source>
        <dbReference type="Proteomes" id="UP000037084"/>
    </source>
</evidence>
<dbReference type="AlphaFoldDB" id="A0A0L8M1P6"/>
<protein>
    <recommendedName>
        <fullName evidence="3">Leucine-rich repeat domain-containing protein</fullName>
    </recommendedName>
</protein>
<accession>A0A0L8M1P6</accession>
<proteinExistence type="predicted"/>
<reference evidence="2" key="1">
    <citation type="submission" date="2015-07" db="EMBL/GenBank/DDBJ databases">
        <authorList>
            <consortium name="Consortium for Microbial Forensics and Genomics (microFORGE)"/>
            <person name="Knight B.M."/>
            <person name="Roberts D.P."/>
            <person name="Lin D."/>
            <person name="Hari K."/>
            <person name="Fletcher J."/>
            <person name="Melcher U."/>
            <person name="Blagden T."/>
            <person name="Winegar R.A."/>
        </authorList>
    </citation>
    <scope>NUCLEOTIDE SEQUENCE [LARGE SCALE GENOMIC DNA]</scope>
    <source>
        <strain evidence="2">NRRL B-1447</strain>
    </source>
</reference>
<gene>
    <name evidence="1" type="ORF">ADK75_36350</name>
</gene>